<feature type="non-terminal residue" evidence="2">
    <location>
        <position position="1"/>
    </location>
</feature>
<dbReference type="RefSeq" id="WP_195134355.1">
    <property type="nucleotide sequence ID" value="NZ_JADLQX010000316.1"/>
</dbReference>
<dbReference type="EMBL" id="JADLQX010000316">
    <property type="protein sequence ID" value="MBF6303226.1"/>
    <property type="molecule type" value="Genomic_DNA"/>
</dbReference>
<dbReference type="Gene3D" id="3.30.559.30">
    <property type="entry name" value="Nonribosomal peptide synthetase, condensation domain"/>
    <property type="match status" value="1"/>
</dbReference>
<feature type="domain" description="Condensation" evidence="1">
    <location>
        <begin position="2"/>
        <end position="86"/>
    </location>
</feature>
<organism evidence="2 3">
    <name type="scientific">Nocardia amamiensis</name>
    <dbReference type="NCBI Taxonomy" id="404578"/>
    <lineage>
        <taxon>Bacteria</taxon>
        <taxon>Bacillati</taxon>
        <taxon>Actinomycetota</taxon>
        <taxon>Actinomycetes</taxon>
        <taxon>Mycobacteriales</taxon>
        <taxon>Nocardiaceae</taxon>
        <taxon>Nocardia</taxon>
    </lineage>
</organism>
<protein>
    <recommendedName>
        <fullName evidence="1">Condensation domain-containing protein</fullName>
    </recommendedName>
</protein>
<sequence length="86" mass="9175">IAYWTEQLRDLPDQIELPADRPRPEIASNAGGTHNFSVDAEVHEALAELARARGVTLFMVVHAALAAWAGRLSNSTDIAIGTPIAG</sequence>
<comment type="caution">
    <text evidence="2">The sequence shown here is derived from an EMBL/GenBank/DDBJ whole genome shotgun (WGS) entry which is preliminary data.</text>
</comment>
<proteinExistence type="predicted"/>
<name>A0ABS0D313_9NOCA</name>
<dbReference type="Proteomes" id="UP000702209">
    <property type="component" value="Unassembled WGS sequence"/>
</dbReference>
<dbReference type="SUPFAM" id="SSF52777">
    <property type="entry name" value="CoA-dependent acyltransferases"/>
    <property type="match status" value="1"/>
</dbReference>
<gene>
    <name evidence="2" type="ORF">IU459_37950</name>
</gene>
<dbReference type="Pfam" id="PF00668">
    <property type="entry name" value="Condensation"/>
    <property type="match status" value="1"/>
</dbReference>
<evidence type="ECO:0000313" key="3">
    <source>
        <dbReference type="Proteomes" id="UP000702209"/>
    </source>
</evidence>
<evidence type="ECO:0000259" key="1">
    <source>
        <dbReference type="Pfam" id="PF00668"/>
    </source>
</evidence>
<dbReference type="InterPro" id="IPR001242">
    <property type="entry name" value="Condensation_dom"/>
</dbReference>
<reference evidence="2 3" key="1">
    <citation type="submission" date="2020-10" db="EMBL/GenBank/DDBJ databases">
        <title>Identification of Nocardia species via Next-generation sequencing and recognition of intraspecies genetic diversity.</title>
        <authorList>
            <person name="Li P."/>
            <person name="Li P."/>
            <person name="Lu B."/>
        </authorList>
    </citation>
    <scope>NUCLEOTIDE SEQUENCE [LARGE SCALE GENOMIC DNA]</scope>
    <source>
        <strain evidence="2 3">BJ06-0157</strain>
    </source>
</reference>
<accession>A0ABS0D313</accession>
<keyword evidence="3" id="KW-1185">Reference proteome</keyword>
<evidence type="ECO:0000313" key="2">
    <source>
        <dbReference type="EMBL" id="MBF6303226.1"/>
    </source>
</evidence>
<feature type="non-terminal residue" evidence="2">
    <location>
        <position position="86"/>
    </location>
</feature>